<evidence type="ECO:0000313" key="1">
    <source>
        <dbReference type="EMBL" id="RXJ85966.1"/>
    </source>
</evidence>
<evidence type="ECO:0000313" key="2">
    <source>
        <dbReference type="Proteomes" id="UP000290870"/>
    </source>
</evidence>
<dbReference type="GO" id="GO:0006355">
    <property type="term" value="P:regulation of DNA-templated transcription"/>
    <property type="evidence" value="ECO:0007669"/>
    <property type="project" value="InterPro"/>
</dbReference>
<name>A0A4Q0ZQ60_9BACT</name>
<sequence>MSAITFRLPDAKYERLKQLAKSQNISVNKLLDELSTIALVSYDAKTSFEVRAKKGDKNRGLEILDKL</sequence>
<dbReference type="EMBL" id="PDJZ01000001">
    <property type="protein sequence ID" value="RXJ85966.1"/>
    <property type="molecule type" value="Genomic_DNA"/>
</dbReference>
<dbReference type="Proteomes" id="UP000290870">
    <property type="component" value="Unassembled WGS sequence"/>
</dbReference>
<organism evidence="1 2">
    <name type="scientific">Arcobacter cloacae</name>
    <dbReference type="NCBI Taxonomy" id="1054034"/>
    <lineage>
        <taxon>Bacteria</taxon>
        <taxon>Pseudomonadati</taxon>
        <taxon>Campylobacterota</taxon>
        <taxon>Epsilonproteobacteria</taxon>
        <taxon>Campylobacterales</taxon>
        <taxon>Arcobacteraceae</taxon>
        <taxon>Arcobacter</taxon>
    </lineage>
</organism>
<gene>
    <name evidence="1" type="ORF">CRU90_01525</name>
</gene>
<comment type="caution">
    <text evidence="1">The sequence shown here is derived from an EMBL/GenBank/DDBJ whole genome shotgun (WGS) entry which is preliminary data.</text>
</comment>
<protein>
    <submittedName>
        <fullName evidence="1">Toxin-antitoxin system HicB family antitoxin</fullName>
    </submittedName>
</protein>
<accession>A0A4Q0ZQ60</accession>
<proteinExistence type="predicted"/>
<dbReference type="RefSeq" id="WP_128985499.1">
    <property type="nucleotide sequence ID" value="NZ_PDJZ01000001.1"/>
</dbReference>
<dbReference type="OrthoDB" id="598413at2"/>
<dbReference type="AlphaFoldDB" id="A0A4Q0ZQ60"/>
<dbReference type="InterPro" id="IPR010985">
    <property type="entry name" value="Ribbon_hlx_hlx"/>
</dbReference>
<dbReference type="SUPFAM" id="SSF47598">
    <property type="entry name" value="Ribbon-helix-helix"/>
    <property type="match status" value="1"/>
</dbReference>
<reference evidence="1 2" key="1">
    <citation type="submission" date="2017-10" db="EMBL/GenBank/DDBJ databases">
        <title>Genomics of the genus Arcobacter.</title>
        <authorList>
            <person name="Perez-Cataluna A."/>
            <person name="Figueras M.J."/>
        </authorList>
    </citation>
    <scope>NUCLEOTIDE SEQUENCE [LARGE SCALE GENOMIC DNA]</scope>
    <source>
        <strain evidence="1 2">F26</strain>
    </source>
</reference>